<organism evidence="1 2">
    <name type="scientific">Microbulbifer spongiae</name>
    <dbReference type="NCBI Taxonomy" id="2944933"/>
    <lineage>
        <taxon>Bacteria</taxon>
        <taxon>Pseudomonadati</taxon>
        <taxon>Pseudomonadota</taxon>
        <taxon>Gammaproteobacteria</taxon>
        <taxon>Cellvibrionales</taxon>
        <taxon>Microbulbiferaceae</taxon>
        <taxon>Microbulbifer</taxon>
    </lineage>
</organism>
<dbReference type="RefSeq" id="WP_301417709.1">
    <property type="nucleotide sequence ID" value="NZ_CP098023.1"/>
</dbReference>
<evidence type="ECO:0000313" key="2">
    <source>
        <dbReference type="Proteomes" id="UP001321520"/>
    </source>
</evidence>
<proteinExistence type="predicted"/>
<dbReference type="Proteomes" id="UP001321520">
    <property type="component" value="Chromosome"/>
</dbReference>
<accession>A0ABY9ED30</accession>
<name>A0ABY9ED30_9GAMM</name>
<gene>
    <name evidence="1" type="ORF">M8T91_05770</name>
</gene>
<dbReference type="EMBL" id="CP098023">
    <property type="protein sequence ID" value="WKD50933.1"/>
    <property type="molecule type" value="Genomic_DNA"/>
</dbReference>
<evidence type="ECO:0000313" key="1">
    <source>
        <dbReference type="EMBL" id="WKD50933.1"/>
    </source>
</evidence>
<protein>
    <submittedName>
        <fullName evidence="1">Uncharacterized protein</fullName>
    </submittedName>
</protein>
<reference evidence="1 2" key="1">
    <citation type="submission" date="2022-05" db="EMBL/GenBank/DDBJ databases">
        <title>Microbulbifer sp. nov., isolated from sponge.</title>
        <authorList>
            <person name="Gao L."/>
        </authorList>
    </citation>
    <scope>NUCLEOTIDE SEQUENCE [LARGE SCALE GENOMIC DNA]</scope>
    <source>
        <strain evidence="1 2">MI-G</strain>
    </source>
</reference>
<sequence>MLDDLHIHDFYRHTGRILLALFDQFPVPATLYVEDIAGPDTPDAFGLHSPHHLACLGAMTWLKQSGYIDFAQLLGQEAMENAVLSHRGFLLLINTQAEPGQSNAQLLNSAVRSGSSAELQALMEHLMREFAASRGSLCDH</sequence>
<keyword evidence="2" id="KW-1185">Reference proteome</keyword>